<dbReference type="GO" id="GO:0005113">
    <property type="term" value="F:patched binding"/>
    <property type="evidence" value="ECO:0007669"/>
    <property type="project" value="TreeGrafter"/>
</dbReference>
<feature type="domain" description="Bardet-Biedl syndrome 1 protein GAE" evidence="2">
    <location>
        <begin position="477"/>
        <end position="576"/>
    </location>
</feature>
<reference evidence="3" key="1">
    <citation type="journal article" date="2013" name="Genetics">
        <title>The draft genome and transcriptome of Panagrellus redivivus are shaped by the harsh demands of a free-living lifestyle.</title>
        <authorList>
            <person name="Srinivasan J."/>
            <person name="Dillman A.R."/>
            <person name="Macchietto M.G."/>
            <person name="Heikkinen L."/>
            <person name="Lakso M."/>
            <person name="Fracchia K.M."/>
            <person name="Antoshechkin I."/>
            <person name="Mortazavi A."/>
            <person name="Wong G."/>
            <person name="Sternberg P.W."/>
        </authorList>
    </citation>
    <scope>NUCLEOTIDE SEQUENCE [LARGE SCALE GENOMIC DNA]</scope>
    <source>
        <strain evidence="3">MT8872</strain>
    </source>
</reference>
<dbReference type="WBParaSite" id="Pan_g8979.t1">
    <property type="protein sequence ID" value="Pan_g8979.t1"/>
    <property type="gene ID" value="Pan_g8979"/>
</dbReference>
<dbReference type="GO" id="GO:0005119">
    <property type="term" value="F:smoothened binding"/>
    <property type="evidence" value="ECO:0007669"/>
    <property type="project" value="TreeGrafter"/>
</dbReference>
<sequence length="580" mass="65437">MGLDDEGPKRWIRLIFEANTNLHTSKANVTTANITGDGEFKLIVADQSPAGCRIKLFKGLTLVGDTFLSDPPVGIVTFRSEDAMVPCVAVAVGGSLLIYRNMRPYYRCNLEPMDQLNEEVELWKGIQEKQIDAEQLFTGLNHLRLRHGLQRLSFITQKYLTLTPKERPNAITTLLSDKAKIILTNVTVTYVTTMTRRVGTGETSDIIVISTEQGIYWVDSAAFTIMAQHKVTEGTPMKIMASGYFEEEHRLLIALREGDICLLKRVGDGRISTNVMGLRTHVVAFCRTNTMLVIACRNHSLIFCNHKGKKLTEKNVGETIVDVDNFEYEPRVYKGALVALKNRIDLYFDTLVVDSLKFDLSISWIRYGPCGREMNSLIIGHDDTSIGIYAFRRAGIIDEAAASKPAKPSLAKLNIPKKTKTFVDQCYYERENLGRMFSSYQRDMYMLRFHVTRAFAELTTTQSGVLPTKEADKMDISLDLHGFGPFFRISLKINCADTMPDVSRWFAFAYDKSEYKCEKELIPVTKLVSRTTSTYSNGIQCLHPEKGLQSDVKVYLLASDRRSPFWTTTFEMPVSEAGSD</sequence>
<feature type="domain" description="Bardet-Biedl syndrome 1 N-terminal" evidence="1">
    <location>
        <begin position="11"/>
        <end position="264"/>
    </location>
</feature>
<protein>
    <submittedName>
        <fullName evidence="4">BBS1 domain-containing protein</fullName>
    </submittedName>
</protein>
<evidence type="ECO:0000259" key="2">
    <source>
        <dbReference type="Pfam" id="PF23304"/>
    </source>
</evidence>
<dbReference type="GO" id="GO:0005930">
    <property type="term" value="C:axoneme"/>
    <property type="evidence" value="ECO:0007669"/>
    <property type="project" value="TreeGrafter"/>
</dbReference>
<dbReference type="Pfam" id="PF14779">
    <property type="entry name" value="BBS1"/>
    <property type="match status" value="1"/>
</dbReference>
<accession>A0A7E4WAL7</accession>
<dbReference type="PANTHER" id="PTHR20870:SF0">
    <property type="entry name" value="BARDET-BIEDL SYNDROME 1 PROTEIN"/>
    <property type="match status" value="1"/>
</dbReference>
<dbReference type="InterPro" id="IPR032728">
    <property type="entry name" value="BBS1_N"/>
</dbReference>
<name>A0A7E4WAL7_PANRE</name>
<dbReference type="GO" id="GO:0061512">
    <property type="term" value="P:protein localization to cilium"/>
    <property type="evidence" value="ECO:0007669"/>
    <property type="project" value="TreeGrafter"/>
</dbReference>
<dbReference type="GO" id="GO:0034464">
    <property type="term" value="C:BBSome"/>
    <property type="evidence" value="ECO:0007669"/>
    <property type="project" value="InterPro"/>
</dbReference>
<keyword evidence="3" id="KW-1185">Reference proteome</keyword>
<dbReference type="GO" id="GO:1905515">
    <property type="term" value="P:non-motile cilium assembly"/>
    <property type="evidence" value="ECO:0007669"/>
    <property type="project" value="InterPro"/>
</dbReference>
<evidence type="ECO:0000313" key="4">
    <source>
        <dbReference type="WBParaSite" id="Pan_g8979.t1"/>
    </source>
</evidence>
<evidence type="ECO:0000259" key="1">
    <source>
        <dbReference type="Pfam" id="PF14779"/>
    </source>
</evidence>
<dbReference type="PANTHER" id="PTHR20870">
    <property type="entry name" value="BARDET-BIEDL SYNDROME 1 PROTEIN"/>
    <property type="match status" value="1"/>
</dbReference>
<dbReference type="Pfam" id="PF23304">
    <property type="entry name" value="GAE_BBS1"/>
    <property type="match status" value="1"/>
</dbReference>
<reference evidence="4" key="2">
    <citation type="submission" date="2020-10" db="UniProtKB">
        <authorList>
            <consortium name="WormBaseParasite"/>
        </authorList>
    </citation>
    <scope>IDENTIFICATION</scope>
</reference>
<dbReference type="InterPro" id="IPR028784">
    <property type="entry name" value="BBS1"/>
</dbReference>
<evidence type="ECO:0000313" key="3">
    <source>
        <dbReference type="Proteomes" id="UP000492821"/>
    </source>
</evidence>
<dbReference type="Proteomes" id="UP000492821">
    <property type="component" value="Unassembled WGS sequence"/>
</dbReference>
<proteinExistence type="predicted"/>
<dbReference type="InterPro" id="IPR056419">
    <property type="entry name" value="GAE_BBS1"/>
</dbReference>
<organism evidence="3 4">
    <name type="scientific">Panagrellus redivivus</name>
    <name type="common">Microworm</name>
    <dbReference type="NCBI Taxonomy" id="6233"/>
    <lineage>
        <taxon>Eukaryota</taxon>
        <taxon>Metazoa</taxon>
        <taxon>Ecdysozoa</taxon>
        <taxon>Nematoda</taxon>
        <taxon>Chromadorea</taxon>
        <taxon>Rhabditida</taxon>
        <taxon>Tylenchina</taxon>
        <taxon>Panagrolaimomorpha</taxon>
        <taxon>Panagrolaimoidea</taxon>
        <taxon>Panagrolaimidae</taxon>
        <taxon>Panagrellus</taxon>
    </lineage>
</organism>
<dbReference type="AlphaFoldDB" id="A0A7E4WAL7"/>
<dbReference type="GO" id="GO:0005813">
    <property type="term" value="C:centrosome"/>
    <property type="evidence" value="ECO:0007669"/>
    <property type="project" value="TreeGrafter"/>
</dbReference>